<gene>
    <name evidence="6" type="ordered locus">Selsp_1310</name>
    <name evidence="7" type="ORF">SELSPUOL_00912</name>
</gene>
<organism evidence="7 8">
    <name type="scientific">Selenomonas sputigena (strain ATCC 35185 / DSM 20758 / CCUG 44933 / VPI D19B-28)</name>
    <dbReference type="NCBI Taxonomy" id="546271"/>
    <lineage>
        <taxon>Bacteria</taxon>
        <taxon>Bacillati</taxon>
        <taxon>Bacillota</taxon>
        <taxon>Negativicutes</taxon>
        <taxon>Selenomonadales</taxon>
        <taxon>Selenomonadaceae</taxon>
        <taxon>Selenomonas</taxon>
    </lineage>
</organism>
<evidence type="ECO:0000256" key="3">
    <source>
        <dbReference type="ARBA" id="ARBA00022989"/>
    </source>
</evidence>
<accession>C9LUA5</accession>
<dbReference type="Pfam" id="PF05105">
    <property type="entry name" value="Phage_holin_4_1"/>
    <property type="match status" value="1"/>
</dbReference>
<dbReference type="InterPro" id="IPR006480">
    <property type="entry name" value="Phage_holin_4_1"/>
</dbReference>
<feature type="transmembrane region" description="Helical" evidence="5">
    <location>
        <begin position="100"/>
        <end position="118"/>
    </location>
</feature>
<evidence type="ECO:0000256" key="2">
    <source>
        <dbReference type="ARBA" id="ARBA00022692"/>
    </source>
</evidence>
<keyword evidence="4 5" id="KW-0472">Membrane</keyword>
<evidence type="ECO:0000313" key="6">
    <source>
        <dbReference type="EMBL" id="AEC00269.1"/>
    </source>
</evidence>
<evidence type="ECO:0000313" key="7">
    <source>
        <dbReference type="EMBL" id="EEX77636.1"/>
    </source>
</evidence>
<dbReference type="EMBL" id="CP002637">
    <property type="protein sequence ID" value="AEC00269.1"/>
    <property type="molecule type" value="Genomic_DNA"/>
</dbReference>
<evidence type="ECO:0000256" key="5">
    <source>
        <dbReference type="SAM" id="Phobius"/>
    </source>
</evidence>
<dbReference type="Proteomes" id="UP000003505">
    <property type="component" value="Unassembled WGS sequence"/>
</dbReference>
<dbReference type="AlphaFoldDB" id="C9LUA5"/>
<dbReference type="STRING" id="546271.Selsp_1310"/>
<name>C9LUA5_SELS3</name>
<dbReference type="EMBL" id="ACKP02000015">
    <property type="protein sequence ID" value="EEX77636.1"/>
    <property type="molecule type" value="Genomic_DNA"/>
</dbReference>
<dbReference type="KEGG" id="ssg:Selsp_1310"/>
<proteinExistence type="predicted"/>
<reference evidence="6 9" key="2">
    <citation type="submission" date="2011-04" db="EMBL/GenBank/DDBJ databases">
        <title>The complete genome of Selenomonas sputigena DSM 20758.</title>
        <authorList>
            <consortium name="US DOE Joint Genome Institute (JGI-PGF)"/>
            <person name="Lucas S."/>
            <person name="Copeland A."/>
            <person name="Lapidus A."/>
            <person name="Bruce D."/>
            <person name="Goodwin L."/>
            <person name="Pitluck S."/>
            <person name="Peters L."/>
            <person name="Kyrpides N."/>
            <person name="Mavromatis K."/>
            <person name="Ivanova N."/>
            <person name="Ovchinnikova G."/>
            <person name="Teshima H."/>
            <person name="Detter J.C."/>
            <person name="Tapia R."/>
            <person name="Han C."/>
            <person name="Land M."/>
            <person name="Hauser L."/>
            <person name="Markowitz V."/>
            <person name="Cheng J.-F."/>
            <person name="Hugenholtz P."/>
            <person name="Woyke T."/>
            <person name="Wu D."/>
            <person name="Gronow S."/>
            <person name="Wellnitz S."/>
            <person name="Schneider S."/>
            <person name="Klenk H.-P."/>
            <person name="Eisen J.A."/>
        </authorList>
    </citation>
    <scope>NUCLEOTIDE SEQUENCE [LARGE SCALE GENOMIC DNA]</scope>
    <source>
        <strain evidence="6">ATCC 35185</strain>
        <strain evidence="9">ATCC 35185 / DSM 20758 / VPI D19B-28</strain>
    </source>
</reference>
<evidence type="ECO:0000256" key="4">
    <source>
        <dbReference type="ARBA" id="ARBA00023136"/>
    </source>
</evidence>
<protein>
    <recommendedName>
        <fullName evidence="10">Holin family protein</fullName>
    </recommendedName>
</protein>
<reference evidence="7 8" key="1">
    <citation type="submission" date="2009-09" db="EMBL/GenBank/DDBJ databases">
        <authorList>
            <person name="Weinstock G."/>
            <person name="Sodergren E."/>
            <person name="Clifton S."/>
            <person name="Fulton L."/>
            <person name="Fulton B."/>
            <person name="Courtney L."/>
            <person name="Fronick C."/>
            <person name="Harrison M."/>
            <person name="Strong C."/>
            <person name="Farmer C."/>
            <person name="Delahaunty K."/>
            <person name="Markovic C."/>
            <person name="Hall O."/>
            <person name="Minx P."/>
            <person name="Tomlinson C."/>
            <person name="Mitreva M."/>
            <person name="Nelson J."/>
            <person name="Hou S."/>
            <person name="Wollam A."/>
            <person name="Pepin K.H."/>
            <person name="Johnson M."/>
            <person name="Bhonagiri V."/>
            <person name="Nash W.E."/>
            <person name="Warren W."/>
            <person name="Chinwalla A."/>
            <person name="Mardis E.R."/>
            <person name="Wilson R.K."/>
        </authorList>
    </citation>
    <scope>NUCLEOTIDE SEQUENCE [LARGE SCALE GENOMIC DNA]</scope>
    <source>
        <strain evidence="7">ATCC 35185</strain>
        <strain evidence="8">ATCC 35185 / DSM 20758 / VPI D19B-28</strain>
    </source>
</reference>
<dbReference type="RefSeq" id="WP_006192110.1">
    <property type="nucleotide sequence ID" value="NC_015437.1"/>
</dbReference>
<dbReference type="Proteomes" id="UP000011124">
    <property type="component" value="Chromosome"/>
</dbReference>
<keyword evidence="2 5" id="KW-0812">Transmembrane</keyword>
<dbReference type="HOGENOM" id="CLU_115442_0_0_9"/>
<evidence type="ECO:0000313" key="9">
    <source>
        <dbReference type="Proteomes" id="UP000011124"/>
    </source>
</evidence>
<dbReference type="eggNOG" id="ENOG50337RG">
    <property type="taxonomic scope" value="Bacteria"/>
</dbReference>
<feature type="transmembrane region" description="Helical" evidence="5">
    <location>
        <begin position="37"/>
        <end position="56"/>
    </location>
</feature>
<evidence type="ECO:0008006" key="10">
    <source>
        <dbReference type="Google" id="ProtNLM"/>
    </source>
</evidence>
<evidence type="ECO:0000313" key="8">
    <source>
        <dbReference type="Proteomes" id="UP000003505"/>
    </source>
</evidence>
<dbReference type="OrthoDB" id="1666039at2"/>
<evidence type="ECO:0000256" key="1">
    <source>
        <dbReference type="ARBA" id="ARBA00004141"/>
    </source>
</evidence>
<comment type="subcellular location">
    <subcellularLocation>
        <location evidence="1">Membrane</location>
        <topology evidence="1">Multi-pass membrane protein</topology>
    </subcellularLocation>
</comment>
<keyword evidence="3 5" id="KW-1133">Transmembrane helix</keyword>
<keyword evidence="9" id="KW-1185">Reference proteome</keyword>
<sequence length="181" mass="20172">MNWTDFTAVLQRLQEGWGAKIGISIACMVAVQDHAQIFVAFFALVCVDLATKWIALSRQYLADSGHPAPTLWQALWHMRAARHAGYIRSDAMRTRFVHKMLTYVAVVAAAALLDFILLKTHAPTFAVTIVVGYLALTEFVSILENIQKSGIEEAGALVEMIRKRGGLGTDKKQDNERRNDK</sequence>
<dbReference type="GO" id="GO:0016020">
    <property type="term" value="C:membrane"/>
    <property type="evidence" value="ECO:0007669"/>
    <property type="project" value="UniProtKB-SubCell"/>
</dbReference>
<feature type="transmembrane region" description="Helical" evidence="5">
    <location>
        <begin position="124"/>
        <end position="143"/>
    </location>
</feature>